<dbReference type="InterPro" id="IPR010982">
    <property type="entry name" value="Lambda_DNA-bd_dom_sf"/>
</dbReference>
<dbReference type="CDD" id="cd06307">
    <property type="entry name" value="PBP1_sugar_binding"/>
    <property type="match status" value="1"/>
</dbReference>
<dbReference type="SMART" id="SM00354">
    <property type="entry name" value="HTH_LACI"/>
    <property type="match status" value="1"/>
</dbReference>
<dbReference type="PANTHER" id="PTHR30146">
    <property type="entry name" value="LACI-RELATED TRANSCRIPTIONAL REPRESSOR"/>
    <property type="match status" value="1"/>
</dbReference>
<keyword evidence="3" id="KW-0804">Transcription</keyword>
<sequence>MGEGHSLKDIARQAGVGLATVDRVIHGRSGVRASTKRRVVQAIEELSRQTLETSLQGSRLSIDLVMAAPDRFSSAVRNALEAQLPQLMPIAMRVRAHLGETTTDEEIAAILARIRKRGSNGILLKAPDHLAIRDEIDACARARIPVITLVTDLQECSRLAYVGLDNHAAGQTAAWLIAGWMPPPTCTGLSVLVVISSARFKGEEERELGFRDYLARYAPHLRIHFLGEGNGLDWQTLGLVEHALVNHPEIEAVYSIGGGNRAIATALNRCKRVPRIFIGHDLDRDNLSLLADRVLTAVLHHDLNADMLLACQLLIETNRLRPTRVEVRPSPAQIITPLNLPGFCALSSPGRAQKPE</sequence>
<dbReference type="RefSeq" id="WP_267310819.1">
    <property type="nucleotide sequence ID" value="NZ_JABXXV010000001.1"/>
</dbReference>
<name>A0ABX2P0N1_9PROT</name>
<dbReference type="Pfam" id="PF13407">
    <property type="entry name" value="Peripla_BP_4"/>
    <property type="match status" value="1"/>
</dbReference>
<comment type="caution">
    <text evidence="5">The sequence shown here is derived from an EMBL/GenBank/DDBJ whole genome shotgun (WGS) entry which is preliminary data.</text>
</comment>
<organism evidence="5 6">
    <name type="scientific">Asaia spathodeae</name>
    <dbReference type="NCBI Taxonomy" id="657016"/>
    <lineage>
        <taxon>Bacteria</taxon>
        <taxon>Pseudomonadati</taxon>
        <taxon>Pseudomonadota</taxon>
        <taxon>Alphaproteobacteria</taxon>
        <taxon>Acetobacterales</taxon>
        <taxon>Acetobacteraceae</taxon>
        <taxon>Asaia</taxon>
    </lineage>
</organism>
<dbReference type="SUPFAM" id="SSF53822">
    <property type="entry name" value="Periplasmic binding protein-like I"/>
    <property type="match status" value="1"/>
</dbReference>
<dbReference type="PROSITE" id="PS50932">
    <property type="entry name" value="HTH_LACI_2"/>
    <property type="match status" value="1"/>
</dbReference>
<evidence type="ECO:0000259" key="4">
    <source>
        <dbReference type="PROSITE" id="PS50932"/>
    </source>
</evidence>
<feature type="domain" description="HTH lacI-type" evidence="4">
    <location>
        <begin position="6"/>
        <end position="46"/>
    </location>
</feature>
<evidence type="ECO:0000256" key="3">
    <source>
        <dbReference type="ARBA" id="ARBA00023163"/>
    </source>
</evidence>
<evidence type="ECO:0000256" key="1">
    <source>
        <dbReference type="ARBA" id="ARBA00023015"/>
    </source>
</evidence>
<gene>
    <name evidence="5" type="ORF">HW542_01400</name>
</gene>
<dbReference type="Gene3D" id="1.10.260.40">
    <property type="entry name" value="lambda repressor-like DNA-binding domains"/>
    <property type="match status" value="1"/>
</dbReference>
<evidence type="ECO:0000313" key="5">
    <source>
        <dbReference type="EMBL" id="NVN45460.1"/>
    </source>
</evidence>
<dbReference type="Pfam" id="PF00356">
    <property type="entry name" value="LacI"/>
    <property type="match status" value="1"/>
</dbReference>
<dbReference type="InterPro" id="IPR028082">
    <property type="entry name" value="Peripla_BP_I"/>
</dbReference>
<dbReference type="SUPFAM" id="SSF47413">
    <property type="entry name" value="lambda repressor-like DNA-binding domains"/>
    <property type="match status" value="1"/>
</dbReference>
<dbReference type="Proteomes" id="UP001516351">
    <property type="component" value="Unassembled WGS sequence"/>
</dbReference>
<accession>A0ABX2P0N1</accession>
<keyword evidence="2" id="KW-0238">DNA-binding</keyword>
<keyword evidence="6" id="KW-1185">Reference proteome</keyword>
<dbReference type="InterPro" id="IPR025997">
    <property type="entry name" value="SBP_2_dom"/>
</dbReference>
<dbReference type="PROSITE" id="PS00356">
    <property type="entry name" value="HTH_LACI_1"/>
    <property type="match status" value="1"/>
</dbReference>
<evidence type="ECO:0000256" key="2">
    <source>
        <dbReference type="ARBA" id="ARBA00023125"/>
    </source>
</evidence>
<reference evidence="5 6" key="1">
    <citation type="submission" date="2020-06" db="EMBL/GenBank/DDBJ databases">
        <title>Synonyms of Asaia species.</title>
        <authorList>
            <person name="Sombolestani A."/>
        </authorList>
    </citation>
    <scope>NUCLEOTIDE SEQUENCE [LARGE SCALE GENOMIC DNA]</scope>
    <source>
        <strain evidence="5 6">LMG 27047</strain>
    </source>
</reference>
<dbReference type="PANTHER" id="PTHR30146:SF152">
    <property type="entry name" value="TRANSCRIPTIONAL REGULATORY PROTEIN"/>
    <property type="match status" value="1"/>
</dbReference>
<proteinExistence type="predicted"/>
<dbReference type="EMBL" id="JABXXV010000001">
    <property type="protein sequence ID" value="NVN45460.1"/>
    <property type="molecule type" value="Genomic_DNA"/>
</dbReference>
<dbReference type="Gene3D" id="3.40.50.2300">
    <property type="match status" value="2"/>
</dbReference>
<evidence type="ECO:0000313" key="6">
    <source>
        <dbReference type="Proteomes" id="UP001516351"/>
    </source>
</evidence>
<protein>
    <submittedName>
        <fullName evidence="5">Substrate-binding domain-containing protein</fullName>
    </submittedName>
</protein>
<dbReference type="CDD" id="cd01392">
    <property type="entry name" value="HTH_LacI"/>
    <property type="match status" value="1"/>
</dbReference>
<keyword evidence="1" id="KW-0805">Transcription regulation</keyword>
<dbReference type="InterPro" id="IPR000843">
    <property type="entry name" value="HTH_LacI"/>
</dbReference>